<gene>
    <name evidence="1" type="ORF">RCL2_001681000</name>
</gene>
<evidence type="ECO:0008006" key="3">
    <source>
        <dbReference type="Google" id="ProtNLM"/>
    </source>
</evidence>
<dbReference type="Gene3D" id="3.80.10.10">
    <property type="entry name" value="Ribonuclease Inhibitor"/>
    <property type="match status" value="1"/>
</dbReference>
<proteinExistence type="predicted"/>
<organism evidence="1 2">
    <name type="scientific">Rhizophagus clarus</name>
    <dbReference type="NCBI Taxonomy" id="94130"/>
    <lineage>
        <taxon>Eukaryota</taxon>
        <taxon>Fungi</taxon>
        <taxon>Fungi incertae sedis</taxon>
        <taxon>Mucoromycota</taxon>
        <taxon>Glomeromycotina</taxon>
        <taxon>Glomeromycetes</taxon>
        <taxon>Glomerales</taxon>
        <taxon>Glomeraceae</taxon>
        <taxon>Rhizophagus</taxon>
    </lineage>
</organism>
<dbReference type="EMBL" id="BLAL01000193">
    <property type="protein sequence ID" value="GES89946.1"/>
    <property type="molecule type" value="Genomic_DNA"/>
</dbReference>
<reference evidence="1" key="1">
    <citation type="submission" date="2019-10" db="EMBL/GenBank/DDBJ databases">
        <title>Conservation and host-specific expression of non-tandemly repeated heterogenous ribosome RNA gene in arbuscular mycorrhizal fungi.</title>
        <authorList>
            <person name="Maeda T."/>
            <person name="Kobayashi Y."/>
            <person name="Nakagawa T."/>
            <person name="Ezawa T."/>
            <person name="Yamaguchi K."/>
            <person name="Bino T."/>
            <person name="Nishimoto Y."/>
            <person name="Shigenobu S."/>
            <person name="Kawaguchi M."/>
        </authorList>
    </citation>
    <scope>NUCLEOTIDE SEQUENCE</scope>
    <source>
        <strain evidence="1">HR1</strain>
    </source>
</reference>
<dbReference type="Proteomes" id="UP000615446">
    <property type="component" value="Unassembled WGS sequence"/>
</dbReference>
<sequence>MSQLLADCLNEIFEYLDDDRSTLHSCTVFLSISYVRYKIENLLLSRPNVTLEILSNGYSIFELEDCSSLITKLPNTLIKLRLSKTHVSLSFIAKFLNLQELELNTNLNDFEKLSCIMFSTIKNFKISFSRPNNELLIRFLKNNGKNLEELYIGNGLLYNNNSLNSVIFKLCTNLRKFSAGFKNDELEMLEFILKSCEYLKSIEIYCGGELLSEKEA</sequence>
<accession>A0A8H3QS82</accession>
<protein>
    <recommendedName>
        <fullName evidence="3">F-box domain-containing protein</fullName>
    </recommendedName>
</protein>
<name>A0A8H3QS82_9GLOM</name>
<evidence type="ECO:0000313" key="1">
    <source>
        <dbReference type="EMBL" id="GES89946.1"/>
    </source>
</evidence>
<comment type="caution">
    <text evidence="1">The sequence shown here is derived from an EMBL/GenBank/DDBJ whole genome shotgun (WGS) entry which is preliminary data.</text>
</comment>
<dbReference type="AlphaFoldDB" id="A0A8H3QS82"/>
<evidence type="ECO:0000313" key="2">
    <source>
        <dbReference type="Proteomes" id="UP000615446"/>
    </source>
</evidence>
<dbReference type="InterPro" id="IPR032675">
    <property type="entry name" value="LRR_dom_sf"/>
</dbReference>